<organism evidence="1 2">
    <name type="scientific">Clostridium innocuum</name>
    <dbReference type="NCBI Taxonomy" id="1522"/>
    <lineage>
        <taxon>Bacteria</taxon>
        <taxon>Bacillati</taxon>
        <taxon>Bacillota</taxon>
        <taxon>Clostridia</taxon>
        <taxon>Eubacteriales</taxon>
        <taxon>Clostridiaceae</taxon>
        <taxon>Clostridium</taxon>
    </lineage>
</organism>
<dbReference type="AlphaFoldDB" id="A0AB36B8P4"/>
<evidence type="ECO:0000313" key="1">
    <source>
        <dbReference type="EMBL" id="MZH56878.1"/>
    </source>
</evidence>
<reference evidence="1" key="1">
    <citation type="journal article" date="2019" name="Nat. Med.">
        <title>A library of human gut bacterial isolates paired with longitudinal multiomics data enables mechanistic microbiome research.</title>
        <authorList>
            <person name="Poyet M."/>
            <person name="Groussin M."/>
            <person name="Gibbons S.M."/>
            <person name="Avila-Pacheco J."/>
            <person name="Jiang X."/>
            <person name="Kearney S.M."/>
            <person name="Perrotta A.R."/>
            <person name="Berdy B."/>
            <person name="Zhao S."/>
            <person name="Lieberman T.D."/>
            <person name="Swanson P.K."/>
            <person name="Smith M."/>
            <person name="Roesemann S."/>
            <person name="Alexander J.E."/>
            <person name="Rich S.A."/>
            <person name="Livny J."/>
            <person name="Vlamakis H."/>
            <person name="Clish C."/>
            <person name="Bullock K."/>
            <person name="Deik A."/>
            <person name="Scott J."/>
            <person name="Pierce K.A."/>
            <person name="Xavier R.J."/>
            <person name="Alm E.J."/>
        </authorList>
    </citation>
    <scope>NUCLEOTIDE SEQUENCE</scope>
    <source>
        <strain evidence="1">BIOML-A12</strain>
    </source>
</reference>
<sequence>METKKKRGCLNPEVQKIAKGFLGREITTRELRLYPYIDYCIKNDKPEQINEEKVEILKRLSQEEHVVSMQSIIMCTREFYDYMQDVLAESYVETWWEKGR</sequence>
<dbReference type="RefSeq" id="WP_118654699.1">
    <property type="nucleotide sequence ID" value="NZ_JAJTIM010000004.1"/>
</dbReference>
<protein>
    <recommendedName>
        <fullName evidence="3">Integrase</fullName>
    </recommendedName>
</protein>
<name>A0AB36B8P4_CLOIN</name>
<evidence type="ECO:0008006" key="3">
    <source>
        <dbReference type="Google" id="ProtNLM"/>
    </source>
</evidence>
<comment type="caution">
    <text evidence="1">The sequence shown here is derived from an EMBL/GenBank/DDBJ whole genome shotgun (WGS) entry which is preliminary data.</text>
</comment>
<proteinExistence type="predicted"/>
<accession>A0AB36B8P4</accession>
<dbReference type="EMBL" id="WWTN01000025">
    <property type="protein sequence ID" value="MZH56878.1"/>
    <property type="molecule type" value="Genomic_DNA"/>
</dbReference>
<dbReference type="Proteomes" id="UP000604383">
    <property type="component" value="Unassembled WGS sequence"/>
</dbReference>
<evidence type="ECO:0000313" key="2">
    <source>
        <dbReference type="Proteomes" id="UP000604383"/>
    </source>
</evidence>
<gene>
    <name evidence="1" type="ORF">GT664_14270</name>
</gene>